<feature type="region of interest" description="Disordered" evidence="1">
    <location>
        <begin position="23"/>
        <end position="43"/>
    </location>
</feature>
<dbReference type="EMBL" id="ATDL01000001">
    <property type="protein sequence ID" value="ERJ61415.1"/>
    <property type="molecule type" value="Genomic_DNA"/>
</dbReference>
<dbReference type="STRING" id="1346330.M472_21905"/>
<feature type="chain" id="PRO_5004629211" evidence="2">
    <location>
        <begin position="22"/>
        <end position="364"/>
    </location>
</feature>
<dbReference type="eggNOG" id="ENOG5032THC">
    <property type="taxonomic scope" value="Bacteria"/>
</dbReference>
<evidence type="ECO:0000313" key="4">
    <source>
        <dbReference type="Proteomes" id="UP000016584"/>
    </source>
</evidence>
<keyword evidence="4" id="KW-1185">Reference proteome</keyword>
<organism evidence="3 4">
    <name type="scientific">Sphingobacterium paucimobilis HER1398</name>
    <dbReference type="NCBI Taxonomy" id="1346330"/>
    <lineage>
        <taxon>Bacteria</taxon>
        <taxon>Pseudomonadati</taxon>
        <taxon>Bacteroidota</taxon>
        <taxon>Sphingobacteriia</taxon>
        <taxon>Sphingobacteriales</taxon>
        <taxon>Sphingobacteriaceae</taxon>
        <taxon>Sphingobacterium</taxon>
    </lineage>
</organism>
<dbReference type="AlphaFoldDB" id="U2I1L7"/>
<dbReference type="Proteomes" id="UP000016584">
    <property type="component" value="Unassembled WGS sequence"/>
</dbReference>
<proteinExistence type="predicted"/>
<keyword evidence="2" id="KW-0732">Signal</keyword>
<evidence type="ECO:0000256" key="2">
    <source>
        <dbReference type="SAM" id="SignalP"/>
    </source>
</evidence>
<comment type="caution">
    <text evidence="3">The sequence shown here is derived from an EMBL/GenBank/DDBJ whole genome shotgun (WGS) entry which is preliminary data.</text>
</comment>
<reference evidence="3 4" key="1">
    <citation type="journal article" date="2013" name="Genome Announc.">
        <title>The Draft Genome Sequence of Sphingomonas paucimobilis Strain HER1398 (Proteobacteria), Host to the Giant PAU Phage, Indicates That It Is a Member of the Genus Sphingobacterium (Bacteroidetes).</title>
        <authorList>
            <person name="White R.A.III."/>
            <person name="Suttle C.A."/>
        </authorList>
    </citation>
    <scope>NUCLEOTIDE SEQUENCE [LARGE SCALE GENOMIC DNA]</scope>
    <source>
        <strain evidence="3 4">HER1398</strain>
    </source>
</reference>
<dbReference type="PATRIC" id="fig|1346330.5.peg.72"/>
<accession>U2I1L7</accession>
<protein>
    <submittedName>
        <fullName evidence="3">Uncharacterized protein</fullName>
    </submittedName>
</protein>
<sequence length="364" mass="39834">MKMIKTGLVALFLSTTGSTFGQTNNGTIDKGPLKVGPTSPHGATERETLLGLSGNASNANFTNQTKKQYEEANAVLFYNPNNPGSGLTLVASRQEDFTGITPAPTRAAQDFTHYRWTYMGQDNSVIKDGTTYNAELNATEGWLKEYLATNDNKLSVTGLTQGYHYFKVQGYIVPAGTTLNETCMQYSETFVVFVLPQLTVDAKRADGGKGVLQYCETEASDQDNVELQADIKYDGYTGSPTLESFELKYTWYSVKADARGNYSTIDATKVDLAGAEQRASNDVTSISNSFSPSIAEVGKYKFFVEVEYTVKERTYDGAETSNARKRTYALYRGWVGGTDQNSATEVFVTPAPGKPHITIEAVQD</sequence>
<feature type="signal peptide" evidence="2">
    <location>
        <begin position="1"/>
        <end position="21"/>
    </location>
</feature>
<evidence type="ECO:0000256" key="1">
    <source>
        <dbReference type="SAM" id="MobiDB-lite"/>
    </source>
</evidence>
<name>U2I1L7_9SPHI</name>
<gene>
    <name evidence="3" type="ORF">M472_21905</name>
</gene>
<evidence type="ECO:0000313" key="3">
    <source>
        <dbReference type="EMBL" id="ERJ61415.1"/>
    </source>
</evidence>